<comment type="caution">
    <text evidence="8">The sequence shown here is derived from an EMBL/GenBank/DDBJ whole genome shotgun (WGS) entry which is preliminary data.</text>
</comment>
<sequence length="318" mass="36120">MLAGISGTLSFMGSSYIVISCLLLTFGIVKQSTQTTNVSLVLSLSLADFFSSFSYMTIFFNLHNRFWIVCKLQAFWMQLFELASIFNTGAIAFYLLNSIIFRLKGRVLSVVNGFWIIVAWTIPIIMAVTLFPLGGYGPSGPWCWVNVVEFKFFFFYNYLFVIVILNILIYIAVFTYLSLLGRKVSRTNRHTVRFARSLLAYMVVFFGVWSVPVIYRLLSLAVDVDTPLLVIPMTILNPCGGIFNGLIYGYFARVHQSWLKWIDRKRRTITTQNPLSNKRPIPRNSSAISVDPLGVDIPVVATDYPMTPEEFGHVENNV</sequence>
<dbReference type="PANTHER" id="PTHR23112">
    <property type="entry name" value="G PROTEIN-COUPLED RECEPTOR 157-RELATED"/>
    <property type="match status" value="1"/>
</dbReference>
<keyword evidence="4 5" id="KW-0472">Membrane</keyword>
<feature type="transmembrane region" description="Helical" evidence="5">
    <location>
        <begin position="41"/>
        <end position="62"/>
    </location>
</feature>
<feature type="transmembrane region" description="Helical" evidence="5">
    <location>
        <begin position="198"/>
        <end position="218"/>
    </location>
</feature>
<evidence type="ECO:0000256" key="1">
    <source>
        <dbReference type="ARBA" id="ARBA00004141"/>
    </source>
</evidence>
<dbReference type="AlphaFoldDB" id="A0A8J6B0A2"/>
<evidence type="ECO:0000259" key="7">
    <source>
        <dbReference type="PROSITE" id="PS50262"/>
    </source>
</evidence>
<dbReference type="EMBL" id="JAHDYR010000066">
    <property type="protein sequence ID" value="KAG9390227.1"/>
    <property type="molecule type" value="Genomic_DNA"/>
</dbReference>
<evidence type="ECO:0000313" key="8">
    <source>
        <dbReference type="EMBL" id="KAG9390227.1"/>
    </source>
</evidence>
<feature type="transmembrane region" description="Helical" evidence="5">
    <location>
        <begin position="74"/>
        <end position="96"/>
    </location>
</feature>
<dbReference type="SUPFAM" id="SSF81321">
    <property type="entry name" value="Family A G protein-coupled receptor-like"/>
    <property type="match status" value="1"/>
</dbReference>
<feature type="transmembrane region" description="Helical" evidence="5">
    <location>
        <begin position="153"/>
        <end position="177"/>
    </location>
</feature>
<evidence type="ECO:0000256" key="2">
    <source>
        <dbReference type="ARBA" id="ARBA00022692"/>
    </source>
</evidence>
<keyword evidence="3 5" id="KW-1133">Transmembrane helix</keyword>
<dbReference type="InterPro" id="IPR017452">
    <property type="entry name" value="GPCR_Rhodpsn_7TM"/>
</dbReference>
<gene>
    <name evidence="8" type="ORF">J8273_8267</name>
</gene>
<dbReference type="PROSITE" id="PS50261">
    <property type="entry name" value="G_PROTEIN_RECEP_F2_4"/>
    <property type="match status" value="1"/>
</dbReference>
<evidence type="ECO:0000313" key="9">
    <source>
        <dbReference type="Proteomes" id="UP000717585"/>
    </source>
</evidence>
<dbReference type="PROSITE" id="PS50262">
    <property type="entry name" value="G_PROTEIN_RECEP_F1_2"/>
    <property type="match status" value="1"/>
</dbReference>
<dbReference type="GO" id="GO:0005886">
    <property type="term" value="C:plasma membrane"/>
    <property type="evidence" value="ECO:0007669"/>
    <property type="project" value="TreeGrafter"/>
</dbReference>
<evidence type="ECO:0000256" key="3">
    <source>
        <dbReference type="ARBA" id="ARBA00022989"/>
    </source>
</evidence>
<reference evidence="8" key="1">
    <citation type="submission" date="2021-05" db="EMBL/GenBank/DDBJ databases">
        <title>A free-living protist that lacks canonical eukaryotic 1 DNA replication and segregation systems.</title>
        <authorList>
            <person name="Salas-Leiva D.E."/>
            <person name="Tromer E.C."/>
            <person name="Curtis B.A."/>
            <person name="Jerlstrom-Hultqvist J."/>
            <person name="Kolisko M."/>
            <person name="Yi Z."/>
            <person name="Salas-Leiva J.S."/>
            <person name="Gallot-Lavallee L."/>
            <person name="Kops G.J.P.L."/>
            <person name="Archibald J.M."/>
            <person name="Simpson A.G.B."/>
            <person name="Roger A.J."/>
        </authorList>
    </citation>
    <scope>NUCLEOTIDE SEQUENCE</scope>
    <source>
        <strain evidence="8">BICM</strain>
    </source>
</reference>
<name>A0A8J6B0A2_9EUKA</name>
<keyword evidence="9" id="KW-1185">Reference proteome</keyword>
<feature type="transmembrane region" description="Helical" evidence="5">
    <location>
        <begin position="108"/>
        <end position="133"/>
    </location>
</feature>
<dbReference type="GO" id="GO:0004930">
    <property type="term" value="F:G protein-coupled receptor activity"/>
    <property type="evidence" value="ECO:0007669"/>
    <property type="project" value="TreeGrafter"/>
</dbReference>
<dbReference type="PANTHER" id="PTHR23112:SF0">
    <property type="entry name" value="TRANSMEMBRANE PROTEIN 116"/>
    <property type="match status" value="1"/>
</dbReference>
<evidence type="ECO:0000259" key="6">
    <source>
        <dbReference type="PROSITE" id="PS50261"/>
    </source>
</evidence>
<dbReference type="Proteomes" id="UP000717585">
    <property type="component" value="Unassembled WGS sequence"/>
</dbReference>
<organism evidence="8 9">
    <name type="scientific">Carpediemonas membranifera</name>
    <dbReference type="NCBI Taxonomy" id="201153"/>
    <lineage>
        <taxon>Eukaryota</taxon>
        <taxon>Metamonada</taxon>
        <taxon>Carpediemonas-like organisms</taxon>
        <taxon>Carpediemonas</taxon>
    </lineage>
</organism>
<accession>A0A8J6B0A2</accession>
<feature type="transmembrane region" description="Helical" evidence="5">
    <location>
        <begin position="230"/>
        <end position="251"/>
    </location>
</feature>
<feature type="domain" description="G-protein coupled receptors family 1 profile" evidence="7">
    <location>
        <begin position="14"/>
        <end position="248"/>
    </location>
</feature>
<comment type="subcellular location">
    <subcellularLocation>
        <location evidence="1">Membrane</location>
        <topology evidence="1">Multi-pass membrane protein</topology>
    </subcellularLocation>
</comment>
<dbReference type="Pfam" id="PF05462">
    <property type="entry name" value="Dicty_CAR"/>
    <property type="match status" value="1"/>
</dbReference>
<feature type="transmembrane region" description="Helical" evidence="5">
    <location>
        <begin position="6"/>
        <end position="29"/>
    </location>
</feature>
<keyword evidence="2 5" id="KW-0812">Transmembrane</keyword>
<protein>
    <submittedName>
        <fullName evidence="8">Slime mold cyclic AMP receptor</fullName>
    </submittedName>
</protein>
<dbReference type="Gene3D" id="1.20.1070.10">
    <property type="entry name" value="Rhodopsin 7-helix transmembrane proteins"/>
    <property type="match status" value="1"/>
</dbReference>
<keyword evidence="8" id="KW-0675">Receptor</keyword>
<dbReference type="GO" id="GO:0007166">
    <property type="term" value="P:cell surface receptor signaling pathway"/>
    <property type="evidence" value="ECO:0007669"/>
    <property type="project" value="InterPro"/>
</dbReference>
<dbReference type="GO" id="GO:0007189">
    <property type="term" value="P:adenylate cyclase-activating G protein-coupled receptor signaling pathway"/>
    <property type="evidence" value="ECO:0007669"/>
    <property type="project" value="TreeGrafter"/>
</dbReference>
<proteinExistence type="predicted"/>
<dbReference type="InterPro" id="IPR017981">
    <property type="entry name" value="GPCR_2-like_7TM"/>
</dbReference>
<evidence type="ECO:0000256" key="4">
    <source>
        <dbReference type="ARBA" id="ARBA00023136"/>
    </source>
</evidence>
<feature type="domain" description="G-protein coupled receptors family 2 profile 2" evidence="6">
    <location>
        <begin position="1"/>
        <end position="252"/>
    </location>
</feature>
<evidence type="ECO:0000256" key="5">
    <source>
        <dbReference type="SAM" id="Phobius"/>
    </source>
</evidence>